<dbReference type="EMBL" id="KL142367">
    <property type="protein sequence ID" value="KDR84908.1"/>
    <property type="molecule type" value="Genomic_DNA"/>
</dbReference>
<dbReference type="FunFam" id="1.10.510.10:FF:000182">
    <property type="entry name" value="MAP kinase kinase kinase mkh1"/>
    <property type="match status" value="1"/>
</dbReference>
<feature type="binding site" evidence="7">
    <location>
        <position position="136"/>
    </location>
    <ligand>
        <name>ATP</name>
        <dbReference type="ChEBI" id="CHEBI:30616"/>
    </ligand>
</feature>
<dbReference type="PROSITE" id="PS50011">
    <property type="entry name" value="PROTEIN_KINASE_DOM"/>
    <property type="match status" value="1"/>
</dbReference>
<dbReference type="InterPro" id="IPR017441">
    <property type="entry name" value="Protein_kinase_ATP_BS"/>
</dbReference>
<name>A0A067U0P7_GALM3</name>
<evidence type="ECO:0000256" key="8">
    <source>
        <dbReference type="SAM" id="MobiDB-lite"/>
    </source>
</evidence>
<dbReference type="PANTHER" id="PTHR48016:SF48">
    <property type="entry name" value="SERINE_THREONINE-PROTEIN KINASE BCK1_SLK1_SSP31"/>
    <property type="match status" value="1"/>
</dbReference>
<dbReference type="SUPFAM" id="SSF56112">
    <property type="entry name" value="Protein kinase-like (PK-like)"/>
    <property type="match status" value="1"/>
</dbReference>
<keyword evidence="2" id="KW-0723">Serine/threonine-protein kinase</keyword>
<dbReference type="PRINTS" id="PR00109">
    <property type="entry name" value="TYRKINASE"/>
</dbReference>
<feature type="region of interest" description="Disordered" evidence="8">
    <location>
        <begin position="453"/>
        <end position="555"/>
    </location>
</feature>
<protein>
    <recommendedName>
        <fullName evidence="9">Protein kinase domain-containing protein</fullName>
    </recommendedName>
</protein>
<dbReference type="GO" id="GO:0005524">
    <property type="term" value="F:ATP binding"/>
    <property type="evidence" value="ECO:0007669"/>
    <property type="project" value="UniProtKB-UniRule"/>
</dbReference>
<feature type="compositionally biased region" description="Low complexity" evidence="8">
    <location>
        <begin position="506"/>
        <end position="520"/>
    </location>
</feature>
<evidence type="ECO:0000256" key="5">
    <source>
        <dbReference type="ARBA" id="ARBA00022777"/>
    </source>
</evidence>
<dbReference type="AlphaFoldDB" id="A0A067U0P7"/>
<dbReference type="STRING" id="685588.A0A067U0P7"/>
<dbReference type="OrthoDB" id="266718at2759"/>
<keyword evidence="6 7" id="KW-0067">ATP-binding</keyword>
<evidence type="ECO:0000256" key="3">
    <source>
        <dbReference type="ARBA" id="ARBA00022679"/>
    </source>
</evidence>
<dbReference type="PROSITE" id="PS00107">
    <property type="entry name" value="PROTEIN_KINASE_ATP"/>
    <property type="match status" value="1"/>
</dbReference>
<evidence type="ECO:0000256" key="6">
    <source>
        <dbReference type="ARBA" id="ARBA00022840"/>
    </source>
</evidence>
<evidence type="ECO:0000256" key="4">
    <source>
        <dbReference type="ARBA" id="ARBA00022741"/>
    </source>
</evidence>
<keyword evidence="5" id="KW-0418">Kinase</keyword>
<evidence type="ECO:0000256" key="7">
    <source>
        <dbReference type="PROSITE-ProRule" id="PRU10141"/>
    </source>
</evidence>
<evidence type="ECO:0000256" key="1">
    <source>
        <dbReference type="ARBA" id="ARBA00006529"/>
    </source>
</evidence>
<dbReference type="Pfam" id="PF00069">
    <property type="entry name" value="Pkinase"/>
    <property type="match status" value="1"/>
</dbReference>
<dbReference type="InterPro" id="IPR001245">
    <property type="entry name" value="Ser-Thr/Tyr_kinase_cat_dom"/>
</dbReference>
<proteinExistence type="inferred from homology"/>
<feature type="region of interest" description="Disordered" evidence="8">
    <location>
        <begin position="624"/>
        <end position="656"/>
    </location>
</feature>
<organism evidence="10 11">
    <name type="scientific">Galerina marginata (strain CBS 339.88)</name>
    <dbReference type="NCBI Taxonomy" id="685588"/>
    <lineage>
        <taxon>Eukaryota</taxon>
        <taxon>Fungi</taxon>
        <taxon>Dikarya</taxon>
        <taxon>Basidiomycota</taxon>
        <taxon>Agaricomycotina</taxon>
        <taxon>Agaricomycetes</taxon>
        <taxon>Agaricomycetidae</taxon>
        <taxon>Agaricales</taxon>
        <taxon>Agaricineae</taxon>
        <taxon>Strophariaceae</taxon>
        <taxon>Galerina</taxon>
    </lineage>
</organism>
<keyword evidence="11" id="KW-1185">Reference proteome</keyword>
<feature type="domain" description="Protein kinase" evidence="9">
    <location>
        <begin position="107"/>
        <end position="373"/>
    </location>
</feature>
<dbReference type="Gene3D" id="1.10.510.10">
    <property type="entry name" value="Transferase(Phosphotransferase) domain 1"/>
    <property type="match status" value="1"/>
</dbReference>
<dbReference type="PANTHER" id="PTHR48016">
    <property type="entry name" value="MAP KINASE KINASE KINASE SSK2-RELATED-RELATED"/>
    <property type="match status" value="1"/>
</dbReference>
<comment type="similarity">
    <text evidence="1">Belongs to the protein kinase superfamily. STE Ser/Thr protein kinase family. MAP kinase kinase kinase subfamily.</text>
</comment>
<dbReference type="InterPro" id="IPR011009">
    <property type="entry name" value="Kinase-like_dom_sf"/>
</dbReference>
<accession>A0A067U0P7</accession>
<dbReference type="GO" id="GO:0004709">
    <property type="term" value="F:MAP kinase kinase kinase activity"/>
    <property type="evidence" value="ECO:0007669"/>
    <property type="project" value="UniProtKB-ARBA"/>
</dbReference>
<dbReference type="InterPro" id="IPR050538">
    <property type="entry name" value="MAP_kinase_kinase_kinase"/>
</dbReference>
<dbReference type="HOGENOM" id="CLU_362916_0_0_1"/>
<gene>
    <name evidence="10" type="ORF">GALMADRAFT_299659</name>
</gene>
<dbReference type="InterPro" id="IPR008271">
    <property type="entry name" value="Ser/Thr_kinase_AS"/>
</dbReference>
<keyword evidence="4 7" id="KW-0547">Nucleotide-binding</keyword>
<dbReference type="PROSITE" id="PS00108">
    <property type="entry name" value="PROTEIN_KINASE_ST"/>
    <property type="match status" value="1"/>
</dbReference>
<dbReference type="SMART" id="SM00220">
    <property type="entry name" value="S_TKc"/>
    <property type="match status" value="1"/>
</dbReference>
<evidence type="ECO:0000313" key="10">
    <source>
        <dbReference type="EMBL" id="KDR84908.1"/>
    </source>
</evidence>
<evidence type="ECO:0000256" key="2">
    <source>
        <dbReference type="ARBA" id="ARBA00022527"/>
    </source>
</evidence>
<dbReference type="InterPro" id="IPR000719">
    <property type="entry name" value="Prot_kinase_dom"/>
</dbReference>
<dbReference type="GO" id="GO:0000196">
    <property type="term" value="P:cell integrity MAPK cascade"/>
    <property type="evidence" value="ECO:0007669"/>
    <property type="project" value="UniProtKB-ARBA"/>
</dbReference>
<keyword evidence="3" id="KW-0808">Transferase</keyword>
<reference evidence="11" key="1">
    <citation type="journal article" date="2014" name="Proc. Natl. Acad. Sci. U.S.A.">
        <title>Extensive sampling of basidiomycete genomes demonstrates inadequacy of the white-rot/brown-rot paradigm for wood decay fungi.</title>
        <authorList>
            <person name="Riley R."/>
            <person name="Salamov A.A."/>
            <person name="Brown D.W."/>
            <person name="Nagy L.G."/>
            <person name="Floudas D."/>
            <person name="Held B.W."/>
            <person name="Levasseur A."/>
            <person name="Lombard V."/>
            <person name="Morin E."/>
            <person name="Otillar R."/>
            <person name="Lindquist E.A."/>
            <person name="Sun H."/>
            <person name="LaButti K.M."/>
            <person name="Schmutz J."/>
            <person name="Jabbour D."/>
            <person name="Luo H."/>
            <person name="Baker S.E."/>
            <person name="Pisabarro A.G."/>
            <person name="Walton J.D."/>
            <person name="Blanchette R.A."/>
            <person name="Henrissat B."/>
            <person name="Martin F."/>
            <person name="Cullen D."/>
            <person name="Hibbett D.S."/>
            <person name="Grigoriev I.V."/>
        </authorList>
    </citation>
    <scope>NUCLEOTIDE SEQUENCE [LARGE SCALE GENOMIC DNA]</scope>
    <source>
        <strain evidence="11">CBS 339.88</strain>
    </source>
</reference>
<sequence length="770" mass="86171">MFPRGNGVLKASDHDKTGETQYKPSVEDYFFGSRSLGVTPTSTLKSKSSRPTINRLLNKASHGSNLLQLGRPNQAGSRASSSQGKISKISRIVVCADVLYHLATFEWIKGDLIGKGSHGKVYLGLNVTTGEIMAVKQVELPQTASDRMKDNKTFVEALLDERETLKDLDHENIVQYLGFEENRETLNIFLQYVSGGTIGSCLRQRGIFREEVTKYFATQILEGLTYLHAQGIIHRDLKSENILVEESGVCKISDFGISKKLAELDSRAFSMMKGTSYWMAPEVVYNKLQGYDAKIDIWSVGCILFEMWTARRPWYNENNWMPVWHKLINDRSPPPLPEDCHLSQKAEDFRSLCFQSDPRDRPPASLLRGHRYLELSNGWTFPGMSNIGAIFATDPNSGHAEVSEAADTSSVDTDILEVAQRITRSININLGSQRRSPSPAKTMRSDVLNANSSRANYRPANLPPDANTLIPPRSESPPLVTIEPPGPRKHNPNRSSDWMARERSTSLASESSGSQRSSQSEPRTTRRLVIHNPDNEDNERPKSRPDTPQPTTFIYVPPPLPALAGEQVPYSANLAPLPQTRFVNPFPTGLLSDTRHGRSISEASGMQHQSSFLFPPPRTYANDTHWNLAPLNHSPSPDQSSSEDRFSDSDSDYSMSTWKKPPVDILSKKAIAAAQQHVSVANRARPLSDLETRPAVRLVVERLQTYFPDHNLNDPIIEPIHVSNAATDGPLSKRYTMKSVKAIAEEQMSLPVRRQTRLWDTHMKEIKALR</sequence>
<evidence type="ECO:0000313" key="11">
    <source>
        <dbReference type="Proteomes" id="UP000027222"/>
    </source>
</evidence>
<feature type="region of interest" description="Disordered" evidence="8">
    <location>
        <begin position="1"/>
        <end position="20"/>
    </location>
</feature>
<dbReference type="FunFam" id="3.30.200.20:FF:000387">
    <property type="entry name" value="Serine/threonine-protein kinase STE11"/>
    <property type="match status" value="1"/>
</dbReference>
<dbReference type="Proteomes" id="UP000027222">
    <property type="component" value="Unassembled WGS sequence"/>
</dbReference>
<evidence type="ECO:0000259" key="9">
    <source>
        <dbReference type="PROSITE" id="PS50011"/>
    </source>
</evidence>